<dbReference type="NCBIfam" id="TIGR00636">
    <property type="entry name" value="PduO_Nterm"/>
    <property type="match status" value="1"/>
</dbReference>
<dbReference type="PANTHER" id="PTHR12213">
    <property type="entry name" value="CORRINOID ADENOSYLTRANSFERASE"/>
    <property type="match status" value="1"/>
</dbReference>
<feature type="coiled-coil region" evidence="11">
    <location>
        <begin position="196"/>
        <end position="223"/>
    </location>
</feature>
<gene>
    <name evidence="13" type="ORF">KQI42_05950</name>
</gene>
<dbReference type="InterPro" id="IPR005624">
    <property type="entry name" value="PduO/GlcC-like"/>
</dbReference>
<proteinExistence type="inferred from homology"/>
<dbReference type="InterPro" id="IPR009221">
    <property type="entry name" value="PduO"/>
</dbReference>
<evidence type="ECO:0000256" key="5">
    <source>
        <dbReference type="ARBA" id="ARBA00022573"/>
    </source>
</evidence>
<sequence>MANIYTKTGDKGDTSLFGGTRVQKNSLRVDCYGTIDEANSTLGLACSKTSIKDIKEDIRKIQEKLFVVGAELASDQKGIHMLEGKITEEDIVYLENIIDKCVNVVGKQTKFIVPGVNEASSAMHMARTIIRRAERRIIQLRDQDSVRPELLKYINRLSDAIYALARLEETYFQIESIKKKAIEIIRENFQLGEGEKDSMEFNLDNIKKMAEFAQEKAREMNLSIVFSAVDSGGNLILFHRMEDSLLASIDISINKAFTASALKTATHDLVQISSPNNPLYGIQTTNNGRIVAIGGGFPYNYNGKVVGGIGISGGTVEEDMEVGMYVLERIKKGRS</sequence>
<dbReference type="EMBL" id="JAHLPM010000004">
    <property type="protein sequence ID" value="MBU5437540.1"/>
    <property type="molecule type" value="Genomic_DNA"/>
</dbReference>
<keyword evidence="11" id="KW-0175">Coiled coil</keyword>
<comment type="catalytic activity">
    <reaction evidence="9">
        <text>2 cob(II)yrinate a,c diamide + reduced [electron-transfer flavoprotein] + 2 ATP = 2 adenosylcob(III)yrinate a,c-diamide + 2 triphosphate + oxidized [electron-transfer flavoprotein] + 3 H(+)</text>
        <dbReference type="Rhea" id="RHEA:11528"/>
        <dbReference type="Rhea" id="RHEA-COMP:10685"/>
        <dbReference type="Rhea" id="RHEA-COMP:10686"/>
        <dbReference type="ChEBI" id="CHEBI:15378"/>
        <dbReference type="ChEBI" id="CHEBI:18036"/>
        <dbReference type="ChEBI" id="CHEBI:30616"/>
        <dbReference type="ChEBI" id="CHEBI:57692"/>
        <dbReference type="ChEBI" id="CHEBI:58307"/>
        <dbReference type="ChEBI" id="CHEBI:58503"/>
        <dbReference type="ChEBI" id="CHEBI:58537"/>
        <dbReference type="EC" id="2.5.1.17"/>
    </reaction>
</comment>
<evidence type="ECO:0000256" key="8">
    <source>
        <dbReference type="ARBA" id="ARBA00033354"/>
    </source>
</evidence>
<dbReference type="GO" id="GO:0008817">
    <property type="term" value="F:corrinoid adenosyltransferase activity"/>
    <property type="evidence" value="ECO:0007669"/>
    <property type="project" value="UniProtKB-EC"/>
</dbReference>
<organism evidence="13 14">
    <name type="scientific">Tissierella simiarum</name>
    <dbReference type="NCBI Taxonomy" id="2841534"/>
    <lineage>
        <taxon>Bacteria</taxon>
        <taxon>Bacillati</taxon>
        <taxon>Bacillota</taxon>
        <taxon>Tissierellia</taxon>
        <taxon>Tissierellales</taxon>
        <taxon>Tissierellaceae</taxon>
        <taxon>Tissierella</taxon>
    </lineage>
</organism>
<dbReference type="PIRSF" id="PIRSF036411">
    <property type="entry name" value="ATR_PduO"/>
    <property type="match status" value="1"/>
</dbReference>
<evidence type="ECO:0000256" key="10">
    <source>
        <dbReference type="ARBA" id="ARBA00048692"/>
    </source>
</evidence>
<dbReference type="InterPro" id="IPR029499">
    <property type="entry name" value="PduO-typ"/>
</dbReference>
<reference evidence="13 14" key="1">
    <citation type="submission" date="2021-06" db="EMBL/GenBank/DDBJ databases">
        <authorList>
            <person name="Sun Q."/>
            <person name="Li D."/>
        </authorList>
    </citation>
    <scope>NUCLEOTIDE SEQUENCE [LARGE SCALE GENOMIC DNA]</scope>
    <source>
        <strain evidence="13 14">MSJ-40</strain>
    </source>
</reference>
<dbReference type="Pfam" id="PF03928">
    <property type="entry name" value="HbpS-like"/>
    <property type="match status" value="1"/>
</dbReference>
<comment type="pathway">
    <text evidence="1">Cofactor biosynthesis; adenosylcobalamin biosynthesis; adenosylcobalamin from cob(II)yrinate a,c-diamide: step 2/7.</text>
</comment>
<evidence type="ECO:0000256" key="2">
    <source>
        <dbReference type="ARBA" id="ARBA00007487"/>
    </source>
</evidence>
<protein>
    <recommendedName>
        <fullName evidence="4">Corrinoid adenosyltransferase</fullName>
        <ecNumber evidence="3">2.5.1.17</ecNumber>
    </recommendedName>
    <alternativeName>
        <fullName evidence="6">Cob(II)alamin adenosyltransferase</fullName>
    </alternativeName>
    <alternativeName>
        <fullName evidence="8">Cob(II)yrinic acid a,c-diamide adenosyltransferase</fullName>
    </alternativeName>
    <alternativeName>
        <fullName evidence="7">Cobinamide/cobalamin adenosyltransferase</fullName>
    </alternativeName>
</protein>
<dbReference type="RefSeq" id="WP_216517765.1">
    <property type="nucleotide sequence ID" value="NZ_JAHLPM010000004.1"/>
</dbReference>
<dbReference type="EC" id="2.5.1.17" evidence="3"/>
<dbReference type="PANTHER" id="PTHR12213:SF0">
    <property type="entry name" value="CORRINOID ADENOSYLTRANSFERASE MMAB"/>
    <property type="match status" value="1"/>
</dbReference>
<evidence type="ECO:0000313" key="14">
    <source>
        <dbReference type="Proteomes" id="UP000749471"/>
    </source>
</evidence>
<evidence type="ECO:0000256" key="1">
    <source>
        <dbReference type="ARBA" id="ARBA00005121"/>
    </source>
</evidence>
<keyword evidence="5" id="KW-0169">Cobalamin biosynthesis</keyword>
<evidence type="ECO:0000256" key="3">
    <source>
        <dbReference type="ARBA" id="ARBA00012454"/>
    </source>
</evidence>
<evidence type="ECO:0000313" key="13">
    <source>
        <dbReference type="EMBL" id="MBU5437540.1"/>
    </source>
</evidence>
<keyword evidence="13" id="KW-0808">Transferase</keyword>
<evidence type="ECO:0000256" key="7">
    <source>
        <dbReference type="ARBA" id="ARBA00033334"/>
    </source>
</evidence>
<comment type="caution">
    <text evidence="13">The sequence shown here is derived from an EMBL/GenBank/DDBJ whole genome shotgun (WGS) entry which is preliminary data.</text>
</comment>
<evidence type="ECO:0000256" key="9">
    <source>
        <dbReference type="ARBA" id="ARBA00048555"/>
    </source>
</evidence>
<dbReference type="InterPro" id="IPR016030">
    <property type="entry name" value="CblAdoTrfase-like"/>
</dbReference>
<keyword evidence="14" id="KW-1185">Reference proteome</keyword>
<evidence type="ECO:0000256" key="11">
    <source>
        <dbReference type="SAM" id="Coils"/>
    </source>
</evidence>
<evidence type="ECO:0000256" key="6">
    <source>
        <dbReference type="ARBA" id="ARBA00031529"/>
    </source>
</evidence>
<evidence type="ECO:0000259" key="12">
    <source>
        <dbReference type="Pfam" id="PF01923"/>
    </source>
</evidence>
<evidence type="ECO:0000256" key="4">
    <source>
        <dbReference type="ARBA" id="ARBA00020963"/>
    </source>
</evidence>
<feature type="domain" description="Cobalamin adenosyltransferase-like" evidence="12">
    <location>
        <begin position="4"/>
        <end position="167"/>
    </location>
</feature>
<dbReference type="Proteomes" id="UP000749471">
    <property type="component" value="Unassembled WGS sequence"/>
</dbReference>
<accession>A0ABS6E3Q6</accession>
<dbReference type="Pfam" id="PF01923">
    <property type="entry name" value="Cob_adeno_trans"/>
    <property type="match status" value="1"/>
</dbReference>
<comment type="catalytic activity">
    <reaction evidence="10">
        <text>2 cob(II)alamin + reduced [electron-transfer flavoprotein] + 2 ATP = 2 adenosylcob(III)alamin + 2 triphosphate + oxidized [electron-transfer flavoprotein] + 3 H(+)</text>
        <dbReference type="Rhea" id="RHEA:28671"/>
        <dbReference type="Rhea" id="RHEA-COMP:10685"/>
        <dbReference type="Rhea" id="RHEA-COMP:10686"/>
        <dbReference type="ChEBI" id="CHEBI:15378"/>
        <dbReference type="ChEBI" id="CHEBI:16304"/>
        <dbReference type="ChEBI" id="CHEBI:18036"/>
        <dbReference type="ChEBI" id="CHEBI:18408"/>
        <dbReference type="ChEBI" id="CHEBI:30616"/>
        <dbReference type="ChEBI" id="CHEBI:57692"/>
        <dbReference type="ChEBI" id="CHEBI:58307"/>
        <dbReference type="EC" id="2.5.1.17"/>
    </reaction>
</comment>
<comment type="similarity">
    <text evidence="2">Belongs to the Cob(I)alamin adenosyltransferase family.</text>
</comment>
<name>A0ABS6E3Q6_9FIRM</name>